<feature type="domain" description="Major facilitator superfamily (MFS) profile" evidence="7">
    <location>
        <begin position="103"/>
        <end position="548"/>
    </location>
</feature>
<dbReference type="InterPro" id="IPR020846">
    <property type="entry name" value="MFS_dom"/>
</dbReference>
<keyword evidence="2" id="KW-0813">Transport</keyword>
<dbReference type="CDD" id="cd17316">
    <property type="entry name" value="MFS_SV2_like"/>
    <property type="match status" value="1"/>
</dbReference>
<feature type="transmembrane region" description="Helical" evidence="6">
    <location>
        <begin position="407"/>
        <end position="427"/>
    </location>
</feature>
<dbReference type="InterPro" id="IPR036259">
    <property type="entry name" value="MFS_trans_sf"/>
</dbReference>
<evidence type="ECO:0000256" key="3">
    <source>
        <dbReference type="ARBA" id="ARBA00022692"/>
    </source>
</evidence>
<dbReference type="InterPro" id="IPR011701">
    <property type="entry name" value="MFS"/>
</dbReference>
<accession>A0A919GBB2</accession>
<keyword evidence="5 6" id="KW-0472">Membrane</keyword>
<feature type="transmembrane region" description="Helical" evidence="6">
    <location>
        <begin position="50"/>
        <end position="70"/>
    </location>
</feature>
<evidence type="ECO:0000313" key="8">
    <source>
        <dbReference type="EMBL" id="GHH81289.1"/>
    </source>
</evidence>
<dbReference type="SUPFAM" id="SSF103473">
    <property type="entry name" value="MFS general substrate transporter"/>
    <property type="match status" value="1"/>
</dbReference>
<dbReference type="GO" id="GO:0005886">
    <property type="term" value="C:plasma membrane"/>
    <property type="evidence" value="ECO:0007669"/>
    <property type="project" value="UniProtKB-SubCell"/>
</dbReference>
<dbReference type="GO" id="GO:0022857">
    <property type="term" value="F:transmembrane transporter activity"/>
    <property type="evidence" value="ECO:0007669"/>
    <property type="project" value="InterPro"/>
</dbReference>
<feature type="transmembrane region" description="Helical" evidence="6">
    <location>
        <begin position="168"/>
        <end position="187"/>
    </location>
</feature>
<evidence type="ECO:0000256" key="4">
    <source>
        <dbReference type="ARBA" id="ARBA00022989"/>
    </source>
</evidence>
<protein>
    <submittedName>
        <fullName evidence="8">MFS sugar transporter</fullName>
    </submittedName>
</protein>
<name>A0A919GBB2_9ACTN</name>
<feature type="transmembrane region" description="Helical" evidence="6">
    <location>
        <begin position="12"/>
        <end position="30"/>
    </location>
</feature>
<gene>
    <name evidence="8" type="ORF">GCM10018793_38290</name>
</gene>
<evidence type="ECO:0000313" key="9">
    <source>
        <dbReference type="Proteomes" id="UP000603708"/>
    </source>
</evidence>
<dbReference type="Proteomes" id="UP000603708">
    <property type="component" value="Unassembled WGS sequence"/>
</dbReference>
<dbReference type="AlphaFoldDB" id="A0A919GBB2"/>
<feature type="transmembrane region" description="Helical" evidence="6">
    <location>
        <begin position="193"/>
        <end position="213"/>
    </location>
</feature>
<keyword evidence="8" id="KW-0762">Sugar transport</keyword>
<feature type="transmembrane region" description="Helical" evidence="6">
    <location>
        <begin position="141"/>
        <end position="161"/>
    </location>
</feature>
<keyword evidence="9" id="KW-1185">Reference proteome</keyword>
<sequence>MLSGRPGAVKGAAFGLGSLLVVVGVLLHFPSYLGVRDDGFMMADMGMDPAMTTGMVLILVGLAAAGWGLLPTRAQVRARAAKAPTARFTALDTAKFTGAHRALVTVLTVALVVDTMKPASLGFVVPGMRMEYDLSADQASLLPLVAIVGTVVGSLVWGWAADLYGRRSTVLMSSLMYVATSICGFMPSFQWNLVMCFLMGMAAGGMLPTVYSLMSESVPSRHRGWLVVAQSGFSAAVGYLVASGCSTLLVPHFSWRVLWLLNLPTGLLLLMLRRWIPESPRFLIASGREDEAAQIMARYGIRAVATTDRDADAPTGAPAAAPAVPPVPAASVLAPALAVPPASAVPDAPDVAAGPNRLTTLVSPAFRRQTGVIVLFGVSWGLVNWGFITFLPTFLSAAGAGTHASSLLFVSSVFAVPATGVAAVLYARWSSKKAMIGYAVATALVLAGFAVLRPERPGHGTALVVLTALLLSAAGGMIALLAPYATEVYPTALRATGSGVAAAGSKAGGLFGPLLLTSAPGIEGLAVVCVVPLVAAGLVLARYGAETLGKPLVETATGPAPGLLKEPADT</sequence>
<organism evidence="8 9">
    <name type="scientific">Streptomyces sulfonofaciens</name>
    <dbReference type="NCBI Taxonomy" id="68272"/>
    <lineage>
        <taxon>Bacteria</taxon>
        <taxon>Bacillati</taxon>
        <taxon>Actinomycetota</taxon>
        <taxon>Actinomycetes</taxon>
        <taxon>Kitasatosporales</taxon>
        <taxon>Streptomycetaceae</taxon>
        <taxon>Streptomyces</taxon>
    </lineage>
</organism>
<keyword evidence="3 6" id="KW-0812">Transmembrane</keyword>
<comment type="subcellular location">
    <subcellularLocation>
        <location evidence="1">Cell membrane</location>
        <topology evidence="1">Multi-pass membrane protein</topology>
    </subcellularLocation>
</comment>
<feature type="transmembrane region" description="Helical" evidence="6">
    <location>
        <begin position="497"/>
        <end position="516"/>
    </location>
</feature>
<proteinExistence type="predicted"/>
<dbReference type="PROSITE" id="PS00217">
    <property type="entry name" value="SUGAR_TRANSPORT_2"/>
    <property type="match status" value="1"/>
</dbReference>
<feature type="transmembrane region" description="Helical" evidence="6">
    <location>
        <begin position="102"/>
        <end position="121"/>
    </location>
</feature>
<dbReference type="PROSITE" id="PS50850">
    <property type="entry name" value="MFS"/>
    <property type="match status" value="1"/>
</dbReference>
<keyword evidence="4 6" id="KW-1133">Transmembrane helix</keyword>
<reference evidence="8" key="1">
    <citation type="journal article" date="2014" name="Int. J. Syst. Evol. Microbiol.">
        <title>Complete genome sequence of Corynebacterium casei LMG S-19264T (=DSM 44701T), isolated from a smear-ripened cheese.</title>
        <authorList>
            <consortium name="US DOE Joint Genome Institute (JGI-PGF)"/>
            <person name="Walter F."/>
            <person name="Albersmeier A."/>
            <person name="Kalinowski J."/>
            <person name="Ruckert C."/>
        </authorList>
    </citation>
    <scope>NUCLEOTIDE SEQUENCE</scope>
    <source>
        <strain evidence="8">JCM 5069</strain>
    </source>
</reference>
<evidence type="ECO:0000256" key="2">
    <source>
        <dbReference type="ARBA" id="ARBA00022448"/>
    </source>
</evidence>
<dbReference type="Gene3D" id="1.20.1250.20">
    <property type="entry name" value="MFS general substrate transporter like domains"/>
    <property type="match status" value="1"/>
</dbReference>
<feature type="transmembrane region" description="Helical" evidence="6">
    <location>
        <begin position="434"/>
        <end position="452"/>
    </location>
</feature>
<feature type="transmembrane region" description="Helical" evidence="6">
    <location>
        <begin position="255"/>
        <end position="272"/>
    </location>
</feature>
<feature type="transmembrane region" description="Helical" evidence="6">
    <location>
        <begin position="225"/>
        <end position="249"/>
    </location>
</feature>
<dbReference type="PANTHER" id="PTHR23511">
    <property type="entry name" value="SYNAPTIC VESICLE GLYCOPROTEIN 2"/>
    <property type="match status" value="1"/>
</dbReference>
<feature type="transmembrane region" description="Helical" evidence="6">
    <location>
        <begin position="372"/>
        <end position="395"/>
    </location>
</feature>
<dbReference type="InterPro" id="IPR005829">
    <property type="entry name" value="Sugar_transporter_CS"/>
</dbReference>
<reference evidence="8" key="2">
    <citation type="submission" date="2020-09" db="EMBL/GenBank/DDBJ databases">
        <authorList>
            <person name="Sun Q."/>
            <person name="Ohkuma M."/>
        </authorList>
    </citation>
    <scope>NUCLEOTIDE SEQUENCE</scope>
    <source>
        <strain evidence="8">JCM 5069</strain>
    </source>
</reference>
<dbReference type="Pfam" id="PF07690">
    <property type="entry name" value="MFS_1"/>
    <property type="match status" value="1"/>
</dbReference>
<comment type="caution">
    <text evidence="8">The sequence shown here is derived from an EMBL/GenBank/DDBJ whole genome shotgun (WGS) entry which is preliminary data.</text>
</comment>
<evidence type="ECO:0000256" key="5">
    <source>
        <dbReference type="ARBA" id="ARBA00023136"/>
    </source>
</evidence>
<evidence type="ECO:0000259" key="7">
    <source>
        <dbReference type="PROSITE" id="PS50850"/>
    </source>
</evidence>
<dbReference type="EMBL" id="BNCD01000011">
    <property type="protein sequence ID" value="GHH81289.1"/>
    <property type="molecule type" value="Genomic_DNA"/>
</dbReference>
<feature type="transmembrane region" description="Helical" evidence="6">
    <location>
        <begin position="522"/>
        <end position="541"/>
    </location>
</feature>
<evidence type="ECO:0000256" key="1">
    <source>
        <dbReference type="ARBA" id="ARBA00004651"/>
    </source>
</evidence>
<dbReference type="RefSeq" id="WP_189933640.1">
    <property type="nucleotide sequence ID" value="NZ_BNCD01000011.1"/>
</dbReference>
<evidence type="ECO:0000256" key="6">
    <source>
        <dbReference type="SAM" id="Phobius"/>
    </source>
</evidence>
<feature type="transmembrane region" description="Helical" evidence="6">
    <location>
        <begin position="464"/>
        <end position="485"/>
    </location>
</feature>
<dbReference type="PANTHER" id="PTHR23511:SF34">
    <property type="entry name" value="SYNAPTIC VESICLE GLYCOPROTEIN 2"/>
    <property type="match status" value="1"/>
</dbReference>